<dbReference type="Pfam" id="PF01144">
    <property type="entry name" value="CoA_trans"/>
    <property type="match status" value="1"/>
</dbReference>
<proteinExistence type="inferred from homology"/>
<reference evidence="3" key="1">
    <citation type="journal article" date="2019" name="Int. J. Syst. Evol. Microbiol.">
        <title>The Global Catalogue of Microorganisms (GCM) 10K type strain sequencing project: providing services to taxonomists for standard genome sequencing and annotation.</title>
        <authorList>
            <consortium name="The Broad Institute Genomics Platform"/>
            <consortium name="The Broad Institute Genome Sequencing Center for Infectious Disease"/>
            <person name="Wu L."/>
            <person name="Ma J."/>
        </authorList>
    </citation>
    <scope>NUCLEOTIDE SEQUENCE [LARGE SCALE GENOMIC DNA]</scope>
    <source>
        <strain evidence="3">JCM 13850</strain>
    </source>
</reference>
<evidence type="ECO:0000256" key="1">
    <source>
        <dbReference type="ARBA" id="ARBA00007047"/>
    </source>
</evidence>
<comment type="caution">
    <text evidence="2">The sequence shown here is derived from an EMBL/GenBank/DDBJ whole genome shotgun (WGS) entry which is preliminary data.</text>
</comment>
<protein>
    <submittedName>
        <fullName evidence="2">CoA-transferase subunit beta</fullName>
    </submittedName>
</protein>
<organism evidence="2 3">
    <name type="scientific">Actinomadura napierensis</name>
    <dbReference type="NCBI Taxonomy" id="267854"/>
    <lineage>
        <taxon>Bacteria</taxon>
        <taxon>Bacillati</taxon>
        <taxon>Actinomycetota</taxon>
        <taxon>Actinomycetes</taxon>
        <taxon>Streptosporangiales</taxon>
        <taxon>Thermomonosporaceae</taxon>
        <taxon>Actinomadura</taxon>
    </lineage>
</organism>
<evidence type="ECO:0000313" key="2">
    <source>
        <dbReference type="EMBL" id="GAA2146653.1"/>
    </source>
</evidence>
<sequence>MSTEHGGEPTADYTVDELMVARIAERFENGDQTCTGIASFIPVCAIRLAQLTHAPELVWIPGGSGVDPAAPELSASTFEWPLWRDSVMYLDLYTEFWDFVANGRFFRTFCLGAAQIDAYGNTNNSVIGAFDHPRVRLAGTAGLADMSTLDKRLLYYIADHGPRSLVERVDFRSGIGYLDGHGERARSGIGGGPELVVTNLAVFDFERGSQRMRLKSVHKGVTVDRVLAATGFEPVLPASIPVTEPPTVEQVALLRTVIDPVGYRKRGVRQVGAGTEV</sequence>
<dbReference type="Gene3D" id="3.40.1080.10">
    <property type="entry name" value="Glutaconate Coenzyme A-transferase"/>
    <property type="match status" value="1"/>
</dbReference>
<dbReference type="EMBL" id="BAAAMR010000044">
    <property type="protein sequence ID" value="GAA2146653.1"/>
    <property type="molecule type" value="Genomic_DNA"/>
</dbReference>
<dbReference type="Proteomes" id="UP001501020">
    <property type="component" value="Unassembled WGS sequence"/>
</dbReference>
<accession>A0ABP5LHR5</accession>
<dbReference type="InterPro" id="IPR037171">
    <property type="entry name" value="NagB/RpiA_transferase-like"/>
</dbReference>
<dbReference type="SUPFAM" id="SSF100950">
    <property type="entry name" value="NagB/RpiA/CoA transferase-like"/>
    <property type="match status" value="1"/>
</dbReference>
<dbReference type="PANTHER" id="PTHR43293">
    <property type="entry name" value="ACETATE COA-TRANSFERASE YDIF"/>
    <property type="match status" value="1"/>
</dbReference>
<dbReference type="SMART" id="SM00882">
    <property type="entry name" value="CoA_trans"/>
    <property type="match status" value="1"/>
</dbReference>
<name>A0ABP5LHR5_9ACTN</name>
<dbReference type="RefSeq" id="WP_344271104.1">
    <property type="nucleotide sequence ID" value="NZ_BAAAMR010000044.1"/>
</dbReference>
<comment type="similarity">
    <text evidence="1">Belongs to the 3-oxoacid CoA-transferase subunit B family.</text>
</comment>
<dbReference type="PANTHER" id="PTHR43293:SF3">
    <property type="entry name" value="CHOLESTEROL RING-CLEAVING HYDROLASE IPDB SUBUNIT"/>
    <property type="match status" value="1"/>
</dbReference>
<keyword evidence="3" id="KW-1185">Reference proteome</keyword>
<evidence type="ECO:0000313" key="3">
    <source>
        <dbReference type="Proteomes" id="UP001501020"/>
    </source>
</evidence>
<dbReference type="InterPro" id="IPR004165">
    <property type="entry name" value="CoA_trans_fam_I"/>
</dbReference>
<gene>
    <name evidence="2" type="ORF">GCM10009727_48130</name>
</gene>